<dbReference type="GO" id="GO:0000155">
    <property type="term" value="F:phosphorelay sensor kinase activity"/>
    <property type="evidence" value="ECO:0007669"/>
    <property type="project" value="InterPro"/>
</dbReference>
<dbReference type="InterPro" id="IPR036890">
    <property type="entry name" value="HATPase_C_sf"/>
</dbReference>
<evidence type="ECO:0000259" key="3">
    <source>
        <dbReference type="Pfam" id="PF10114"/>
    </source>
</evidence>
<dbReference type="Pfam" id="PF02518">
    <property type="entry name" value="HATPase_c"/>
    <property type="match status" value="1"/>
</dbReference>
<dbReference type="STRING" id="199310.c4545"/>
<dbReference type="GO" id="GO:0016020">
    <property type="term" value="C:membrane"/>
    <property type="evidence" value="ECO:0007669"/>
    <property type="project" value="InterPro"/>
</dbReference>
<dbReference type="InterPro" id="IPR050640">
    <property type="entry name" value="Bact_2-comp_sensor_kinase"/>
</dbReference>
<organism evidence="4 5">
    <name type="scientific">Escherichia coli O6:H1 (strain CFT073 / ATCC 700928 / UPEC)</name>
    <dbReference type="NCBI Taxonomy" id="199310"/>
    <lineage>
        <taxon>Bacteria</taxon>
        <taxon>Pseudomonadati</taxon>
        <taxon>Pseudomonadota</taxon>
        <taxon>Gammaproteobacteria</taxon>
        <taxon>Enterobacterales</taxon>
        <taxon>Enterobacteriaceae</taxon>
        <taxon>Escherichia</taxon>
    </lineage>
</organism>
<evidence type="ECO:0000259" key="2">
    <source>
        <dbReference type="Pfam" id="PF06580"/>
    </source>
</evidence>
<feature type="domain" description="Histidine kinase/HSP90-like ATPase" evidence="1">
    <location>
        <begin position="313"/>
        <end position="418"/>
    </location>
</feature>
<sequence length="420" mass="48692">MIMFLKMQAESMKNKYKLNEFLDVKRLQTLQDNFSKSMMIALVVVDENGIPVTKPSGFSDFCMRSRLNPTLAHHCYESDNAGGRAAMHARKPVVYRCHCGFVEFAVPIMINDHYLGAFISGQVKVEEEKEQSISYILNNNDVWKDNPWLINLHQNTRRMPYKRFESTASTLLHVSSYLVEQAHTNNIQRELRKKDLALANELRKRVEIERSLHEAEFKALSYQINPHFLFNVLNTIGRLAFLEDAQRTETMVHDFSDMMRYLLRKNSHGLITLRNEINYVNNYMSIQKVRMRDRFDYLCDIPEKYLDVVCPFLILQPLVENFFNYVVEPRDSNSHLLIRATDDGLNVIIEVTDNGDGIAPDTINRILSGDQKLQKGSIGINNIKNRLKLLFGESYGLEIMSPNKPRMGTTIKLRFPMQEA</sequence>
<dbReference type="AlphaFoldDB" id="A0A0H2VCB9"/>
<evidence type="ECO:0000313" key="4">
    <source>
        <dbReference type="EMBL" id="AAN82979.1"/>
    </source>
</evidence>
<dbReference type="SMR" id="A0A0H2VCB9"/>
<dbReference type="EMBL" id="AE014075">
    <property type="protein sequence ID" value="AAN82979.1"/>
    <property type="molecule type" value="Genomic_DNA"/>
</dbReference>
<dbReference type="InterPro" id="IPR010559">
    <property type="entry name" value="Sig_transdc_His_kin_internal"/>
</dbReference>
<dbReference type="Gene3D" id="3.30.565.10">
    <property type="entry name" value="Histidine kinase-like ATPase, C-terminal domain"/>
    <property type="match status" value="1"/>
</dbReference>
<dbReference type="RefSeq" id="WP_011076674.1">
    <property type="nucleotide sequence ID" value="NC_004431.1"/>
</dbReference>
<dbReference type="Pfam" id="PF06580">
    <property type="entry name" value="His_kinase"/>
    <property type="match status" value="1"/>
</dbReference>
<dbReference type="PANTHER" id="PTHR34220">
    <property type="entry name" value="SENSOR HISTIDINE KINASE YPDA"/>
    <property type="match status" value="1"/>
</dbReference>
<feature type="domain" description="PocR" evidence="3">
    <location>
        <begin position="20"/>
        <end position="182"/>
    </location>
</feature>
<keyword evidence="5" id="KW-1185">Reference proteome</keyword>
<evidence type="ECO:0000259" key="1">
    <source>
        <dbReference type="Pfam" id="PF02518"/>
    </source>
</evidence>
<feature type="domain" description="Signal transduction histidine kinase internal region" evidence="2">
    <location>
        <begin position="215"/>
        <end position="295"/>
    </location>
</feature>
<dbReference type="SUPFAM" id="SSF55874">
    <property type="entry name" value="ATPase domain of HSP90 chaperone/DNA topoisomerase II/histidine kinase"/>
    <property type="match status" value="1"/>
</dbReference>
<evidence type="ECO:0008006" key="6">
    <source>
        <dbReference type="Google" id="ProtNLM"/>
    </source>
</evidence>
<protein>
    <recommendedName>
        <fullName evidence="6">ATPase</fullName>
    </recommendedName>
</protein>
<dbReference type="eggNOG" id="COG2972">
    <property type="taxonomic scope" value="Bacteria"/>
</dbReference>
<proteinExistence type="predicted"/>
<dbReference type="Proteomes" id="UP000001410">
    <property type="component" value="Chromosome"/>
</dbReference>
<dbReference type="HOGENOM" id="CLU_038337_0_0_6"/>
<gene>
    <name evidence="4" type="ordered locus">c4545</name>
</gene>
<dbReference type="Pfam" id="PF10114">
    <property type="entry name" value="PocR"/>
    <property type="match status" value="1"/>
</dbReference>
<dbReference type="InterPro" id="IPR018771">
    <property type="entry name" value="PocR_dom"/>
</dbReference>
<dbReference type="KEGG" id="ecc:c4545"/>
<name>A0A0H2VCB9_ECOL6</name>
<reference evidence="4 5" key="1">
    <citation type="journal article" date="2002" name="Proc. Natl. Acad. Sci. U.S.A.">
        <title>Extensive mosaic structure revealed by the complete genome sequence of uropathogenic Escherichia coli.</title>
        <authorList>
            <person name="Welch R.A."/>
            <person name="Burland V."/>
            <person name="Plunkett G.III."/>
            <person name="Redford P."/>
            <person name="Roesch P."/>
            <person name="Rasko D."/>
            <person name="Buckles E.L."/>
            <person name="Liou S.R."/>
            <person name="Boutin A."/>
            <person name="Hackett J."/>
            <person name="Stroud D."/>
            <person name="Mayhew G.F."/>
            <person name="Rose D.J."/>
            <person name="Zhou S."/>
            <person name="Schwartz D.C."/>
            <person name="Perna N.T."/>
            <person name="Mobley H.L."/>
            <person name="Donnenberg M.S."/>
            <person name="Blattner F.R."/>
        </authorList>
    </citation>
    <scope>NUCLEOTIDE SEQUENCE [LARGE SCALE GENOMIC DNA]</scope>
    <source>
        <strain evidence="5">CFT073 / ATCC 700928 / UPEC</strain>
    </source>
</reference>
<dbReference type="eggNOG" id="COG4936">
    <property type="taxonomic scope" value="Bacteria"/>
</dbReference>
<evidence type="ECO:0000313" key="5">
    <source>
        <dbReference type="Proteomes" id="UP000001410"/>
    </source>
</evidence>
<dbReference type="PANTHER" id="PTHR34220:SF7">
    <property type="entry name" value="SENSOR HISTIDINE KINASE YPDA"/>
    <property type="match status" value="1"/>
</dbReference>
<dbReference type="InterPro" id="IPR003594">
    <property type="entry name" value="HATPase_dom"/>
</dbReference>
<accession>A0A0H2VCB9</accession>